<reference evidence="3" key="1">
    <citation type="submission" date="2018-11" db="EMBL/GenBank/DDBJ databases">
        <title>Shewanella sp. M2.</title>
        <authorList>
            <person name="Hwang Y.J."/>
            <person name="Hwang C.Y."/>
        </authorList>
    </citation>
    <scope>NUCLEOTIDE SEQUENCE [LARGE SCALE GENOMIC DNA]</scope>
    <source>
        <strain evidence="3">LMG 19866</strain>
    </source>
</reference>
<gene>
    <name evidence="2" type="ORF">EGC82_04620</name>
</gene>
<accession>A0A3G8LRQ6</accession>
<sequence length="412" mass="46856">MFNKLTGTLLITASSFSIVSAVEKIKWIFICFNLVYVVLAVSVFSFSAETVGRLMFSILLMLIAFSYQCRWCFDASRKVLTQFHGFKLGGKSIYSLQQQDVEYSIIKNIELKEVHNTYKVILHVKESEQAQLPEPISISLKVKLHKLPALVQQCRKELMSQGINVVGQFDSVSRKDWPTFSSVPLDQDTVKAFIGIKLFNDPIKLQYPVTLFMLPLPRQYFHQVWASSYISFMVALFILYSSQNIVAATVVALFGGVVSAVRRKLICDKHYTQGISSPNEIVISENSLVIPRVYFEDKQVRQIEKSAIKSINIEWNWYKAGDGDSTRRQYRRPFVFRVNIDVSNGESIVLAGQTFDSNQFVIALCQLGYSATLTQISKIAAVWRFYILIPIVVALLGMTGFGLYSLYIRYLV</sequence>
<keyword evidence="3" id="KW-1185">Reference proteome</keyword>
<name>A0A3G8LRQ6_9GAMM</name>
<dbReference type="AlphaFoldDB" id="A0A3G8LRQ6"/>
<dbReference type="KEGG" id="slj:EGC82_04620"/>
<proteinExistence type="predicted"/>
<keyword evidence="1" id="KW-0472">Membrane</keyword>
<evidence type="ECO:0000256" key="1">
    <source>
        <dbReference type="SAM" id="Phobius"/>
    </source>
</evidence>
<dbReference type="RefSeq" id="WP_124729717.1">
    <property type="nucleotide sequence ID" value="NZ_CBCSKC010000055.1"/>
</dbReference>
<keyword evidence="1" id="KW-0812">Transmembrane</keyword>
<evidence type="ECO:0000313" key="3">
    <source>
        <dbReference type="Proteomes" id="UP000278035"/>
    </source>
</evidence>
<protein>
    <submittedName>
        <fullName evidence="2">Uncharacterized protein</fullName>
    </submittedName>
</protein>
<dbReference type="EMBL" id="CP034015">
    <property type="protein sequence ID" value="AZG72107.1"/>
    <property type="molecule type" value="Genomic_DNA"/>
</dbReference>
<feature type="transmembrane region" description="Helical" evidence="1">
    <location>
        <begin position="245"/>
        <end position="261"/>
    </location>
</feature>
<feature type="transmembrane region" description="Helical" evidence="1">
    <location>
        <begin position="27"/>
        <end position="48"/>
    </location>
</feature>
<organism evidence="2 3">
    <name type="scientific">Shewanella livingstonensis</name>
    <dbReference type="NCBI Taxonomy" id="150120"/>
    <lineage>
        <taxon>Bacteria</taxon>
        <taxon>Pseudomonadati</taxon>
        <taxon>Pseudomonadota</taxon>
        <taxon>Gammaproteobacteria</taxon>
        <taxon>Alteromonadales</taxon>
        <taxon>Shewanellaceae</taxon>
        <taxon>Shewanella</taxon>
    </lineage>
</organism>
<keyword evidence="1" id="KW-1133">Transmembrane helix</keyword>
<dbReference type="OrthoDB" id="6252373at2"/>
<dbReference type="Proteomes" id="UP000278035">
    <property type="component" value="Chromosome"/>
</dbReference>
<feature type="transmembrane region" description="Helical" evidence="1">
    <location>
        <begin position="385"/>
        <end position="407"/>
    </location>
</feature>
<evidence type="ECO:0000313" key="2">
    <source>
        <dbReference type="EMBL" id="AZG72107.1"/>
    </source>
</evidence>